<organism evidence="1 2">
    <name type="scientific">Fusarium poae</name>
    <dbReference type="NCBI Taxonomy" id="36050"/>
    <lineage>
        <taxon>Eukaryota</taxon>
        <taxon>Fungi</taxon>
        <taxon>Dikarya</taxon>
        <taxon>Ascomycota</taxon>
        <taxon>Pezizomycotina</taxon>
        <taxon>Sordariomycetes</taxon>
        <taxon>Hypocreomycetidae</taxon>
        <taxon>Hypocreales</taxon>
        <taxon>Nectriaceae</taxon>
        <taxon>Fusarium</taxon>
    </lineage>
</organism>
<evidence type="ECO:0000313" key="2">
    <source>
        <dbReference type="Proteomes" id="UP000091967"/>
    </source>
</evidence>
<accession>A0A1B8AEZ3</accession>
<comment type="caution">
    <text evidence="1">The sequence shown here is derived from an EMBL/GenBank/DDBJ whole genome shotgun (WGS) entry which is preliminary data.</text>
</comment>
<keyword evidence="2" id="KW-1185">Reference proteome</keyword>
<gene>
    <name evidence="1" type="ORF">FPOA_10757</name>
</gene>
<dbReference type="AlphaFoldDB" id="A0A1B8AEZ3"/>
<dbReference type="EMBL" id="LYXU01000004">
    <property type="protein sequence ID" value="OBS19032.1"/>
    <property type="molecule type" value="Genomic_DNA"/>
</dbReference>
<evidence type="ECO:0000313" key="1">
    <source>
        <dbReference type="EMBL" id="OBS19032.1"/>
    </source>
</evidence>
<proteinExistence type="predicted"/>
<dbReference type="Proteomes" id="UP000091967">
    <property type="component" value="Unassembled WGS sequence"/>
</dbReference>
<sequence>MSTAQGVLTRNSADRITLVFVIDDRQVTFAGAVTPSVEPFSTNNVTLAYENVNGLFSSRSFNGQIGPNTFKFHFDNGVVATGDLSPPGVSPALLLPRLGTLMRRQRYFESSVKQSTLSIKSLFQTLTVERGPLNFQYYARMGVGQRNRKL</sequence>
<reference evidence="1 2" key="1">
    <citation type="submission" date="2016-06" db="EMBL/GenBank/DDBJ databases">
        <title>Living apart together: crosstalk between the core and supernumerary genomes in a fungal plant pathogen.</title>
        <authorList>
            <person name="Vanheule A."/>
            <person name="Audenaert K."/>
            <person name="Warris S."/>
            <person name="Van De Geest H."/>
            <person name="Schijlen E."/>
            <person name="Hofte M."/>
            <person name="De Saeger S."/>
            <person name="Haesaert G."/>
            <person name="Waalwijk C."/>
            <person name="Van Der Lee T."/>
        </authorList>
    </citation>
    <scope>NUCLEOTIDE SEQUENCE [LARGE SCALE GENOMIC DNA]</scope>
    <source>
        <strain evidence="1 2">2516</strain>
    </source>
</reference>
<name>A0A1B8AEZ3_FUSPO</name>
<protein>
    <submittedName>
        <fullName evidence="1">Uncharacterized protein</fullName>
    </submittedName>
</protein>